<organism evidence="2 3">
    <name type="scientific">Stackebrandtia nassauensis (strain DSM 44728 / CIP 108903 / NRRL B-16338 / NBRC 102104 / LLR-40K-21)</name>
    <dbReference type="NCBI Taxonomy" id="446470"/>
    <lineage>
        <taxon>Bacteria</taxon>
        <taxon>Bacillati</taxon>
        <taxon>Actinomycetota</taxon>
        <taxon>Actinomycetes</taxon>
        <taxon>Glycomycetales</taxon>
        <taxon>Glycomycetaceae</taxon>
        <taxon>Stackebrandtia</taxon>
    </lineage>
</organism>
<dbReference type="Proteomes" id="UP000000844">
    <property type="component" value="Chromosome"/>
</dbReference>
<name>D3Q4W9_STANL</name>
<reference evidence="2 3" key="1">
    <citation type="journal article" date="2009" name="Stand. Genomic Sci.">
        <title>Complete genome sequence of Stackebrandtia nassauensis type strain (LLR-40K-21).</title>
        <authorList>
            <person name="Munk C."/>
            <person name="Lapidus A."/>
            <person name="Copeland A."/>
            <person name="Jando M."/>
            <person name="Mayilraj S."/>
            <person name="Glavina Del Rio T."/>
            <person name="Nolan M."/>
            <person name="Chen F."/>
            <person name="Lucas S."/>
            <person name="Tice H."/>
            <person name="Cheng J.F."/>
            <person name="Han C."/>
            <person name="Detter J.C."/>
            <person name="Bruce D."/>
            <person name="Goodwin L."/>
            <person name="Chain P."/>
            <person name="Pitluck S."/>
            <person name="Goker M."/>
            <person name="Ovchinikova G."/>
            <person name="Pati A."/>
            <person name="Ivanova N."/>
            <person name="Mavromatis K."/>
            <person name="Chen A."/>
            <person name="Palaniappan K."/>
            <person name="Land M."/>
            <person name="Hauser L."/>
            <person name="Chang Y.J."/>
            <person name="Jeffries C.D."/>
            <person name="Bristow J."/>
            <person name="Eisen J.A."/>
            <person name="Markowitz V."/>
            <person name="Hugenholtz P."/>
            <person name="Kyrpides N.C."/>
            <person name="Klenk H.P."/>
        </authorList>
    </citation>
    <scope>NUCLEOTIDE SEQUENCE [LARGE SCALE GENOMIC DNA]</scope>
    <source>
        <strain evidence="3">DSM 44728 / CIP 108903 / NRRL B-16338 / NBRC 102104 / LLR-40K-21</strain>
    </source>
</reference>
<feature type="transmembrane region" description="Helical" evidence="1">
    <location>
        <begin position="60"/>
        <end position="78"/>
    </location>
</feature>
<proteinExistence type="predicted"/>
<dbReference type="KEGG" id="sna:Snas_2466"/>
<keyword evidence="3" id="KW-1185">Reference proteome</keyword>
<dbReference type="RefSeq" id="WP_013017720.1">
    <property type="nucleotide sequence ID" value="NC_013947.1"/>
</dbReference>
<accession>D3Q4W9</accession>
<keyword evidence="1" id="KW-0812">Transmembrane</keyword>
<keyword evidence="1" id="KW-1133">Transmembrane helix</keyword>
<dbReference type="STRING" id="446470.Snas_2466"/>
<dbReference type="OrthoDB" id="5190344at2"/>
<keyword evidence="1" id="KW-0472">Membrane</keyword>
<dbReference type="HOGENOM" id="CLU_049869_0_0_11"/>
<gene>
    <name evidence="2" type="ordered locus">Snas_2466</name>
</gene>
<protein>
    <submittedName>
        <fullName evidence="2">Uncharacterized protein</fullName>
    </submittedName>
</protein>
<feature type="transmembrane region" description="Helical" evidence="1">
    <location>
        <begin position="110"/>
        <end position="129"/>
    </location>
</feature>
<evidence type="ECO:0000313" key="2">
    <source>
        <dbReference type="EMBL" id="ADD42149.1"/>
    </source>
</evidence>
<evidence type="ECO:0000256" key="1">
    <source>
        <dbReference type="SAM" id="Phobius"/>
    </source>
</evidence>
<dbReference type="AlphaFoldDB" id="D3Q4W9"/>
<dbReference type="EMBL" id="CP001778">
    <property type="protein sequence ID" value="ADD42149.1"/>
    <property type="molecule type" value="Genomic_DNA"/>
</dbReference>
<evidence type="ECO:0000313" key="3">
    <source>
        <dbReference type="Proteomes" id="UP000000844"/>
    </source>
</evidence>
<dbReference type="eggNOG" id="ENOG5033I6X">
    <property type="taxonomic scope" value="Bacteria"/>
</dbReference>
<feature type="transmembrane region" description="Helical" evidence="1">
    <location>
        <begin position="149"/>
        <end position="168"/>
    </location>
</feature>
<feature type="transmembrane region" description="Helical" evidence="1">
    <location>
        <begin position="180"/>
        <end position="203"/>
    </location>
</feature>
<feature type="transmembrane region" description="Helical" evidence="1">
    <location>
        <begin position="223"/>
        <end position="243"/>
    </location>
</feature>
<sequence>MTTDVYPNRTGKLALGWGIVAALAVAVSWGRGIAMDLMIAALSVVEFFGGDDVLEFEFDWIGGPLRALGTVAMAVLAWRVVRYQRVSKGACGRCGRDGTPGRDWRSLAKWAAWLTVLPAIGYAALKLYWGFGGMGGLADENLFGDVKPWSPGFADTAVMAAIGVGVALAMAYRLPRLPRWLLLTPAIIGCLMLLPVSVIGMAGNFTGANDFGPLGGLEPWVTWFVYGCFAVWAPCLTAVTLEYHYGTRGTCRACGRG</sequence>
<feature type="transmembrane region" description="Helical" evidence="1">
    <location>
        <begin position="12"/>
        <end position="30"/>
    </location>
</feature>